<evidence type="ECO:0000313" key="3">
    <source>
        <dbReference type="Proteomes" id="UP001160142"/>
    </source>
</evidence>
<keyword evidence="1" id="KW-1133">Transmembrane helix</keyword>
<dbReference type="EMBL" id="JARXVQ010000001">
    <property type="protein sequence ID" value="MDH6181417.1"/>
    <property type="molecule type" value="Genomic_DNA"/>
</dbReference>
<feature type="transmembrane region" description="Helical" evidence="1">
    <location>
        <begin position="20"/>
        <end position="42"/>
    </location>
</feature>
<gene>
    <name evidence="2" type="ORF">M2152_001599</name>
</gene>
<keyword evidence="3" id="KW-1185">Reference proteome</keyword>
<dbReference type="Proteomes" id="UP001160142">
    <property type="component" value="Unassembled WGS sequence"/>
</dbReference>
<keyword evidence="1" id="KW-0472">Membrane</keyword>
<proteinExistence type="predicted"/>
<sequence length="261" mass="29030">MTWESFLGWVADWNQSQGFWTAVQAVGTVLAAAAALVAVIVARSQLAELTRSNGLLTNSNDSMTRSNIALTRPYVVIDFEFRPQVDRAGATRGTSIAVRVENAGKTPAKDLTLKVTPSFPLPDDPRNLNWRKAVGELNTIMNGETVIKSLTHVRPLSFYIDQAKDIMGDDVDAGGWQVDAIYYDAEGHKFVERTTLELSHWRRALVTVDPTYRIAKGVQAIAYEVKNQKVPSLDFTFESTPHRIGRPSMRGVSRSMRPHSR</sequence>
<reference evidence="2 3" key="1">
    <citation type="submission" date="2023-04" db="EMBL/GenBank/DDBJ databases">
        <title>Genome Encyclopedia of Bacteria and Archaea VI: Functional Genomics of Type Strains.</title>
        <authorList>
            <person name="Whitman W."/>
        </authorList>
    </citation>
    <scope>NUCLEOTIDE SEQUENCE [LARGE SCALE GENOMIC DNA]</scope>
    <source>
        <strain evidence="2 3">SG_E_30_P1</strain>
    </source>
</reference>
<dbReference type="RefSeq" id="WP_322133733.1">
    <property type="nucleotide sequence ID" value="NZ_CP085036.1"/>
</dbReference>
<comment type="caution">
    <text evidence="2">The sequence shown here is derived from an EMBL/GenBank/DDBJ whole genome shotgun (WGS) entry which is preliminary data.</text>
</comment>
<name>A0ABT6KN30_9MICO</name>
<accession>A0ABT6KN30</accession>
<keyword evidence="1" id="KW-0812">Transmembrane</keyword>
<organism evidence="2 3">
    <name type="scientific">Antiquaquibacter oligotrophicus</name>
    <dbReference type="NCBI Taxonomy" id="2880260"/>
    <lineage>
        <taxon>Bacteria</taxon>
        <taxon>Bacillati</taxon>
        <taxon>Actinomycetota</taxon>
        <taxon>Actinomycetes</taxon>
        <taxon>Micrococcales</taxon>
        <taxon>Microbacteriaceae</taxon>
        <taxon>Antiquaquibacter</taxon>
    </lineage>
</organism>
<evidence type="ECO:0000313" key="2">
    <source>
        <dbReference type="EMBL" id="MDH6181417.1"/>
    </source>
</evidence>
<protein>
    <submittedName>
        <fullName evidence="2">Uncharacterized protein</fullName>
    </submittedName>
</protein>
<evidence type="ECO:0000256" key="1">
    <source>
        <dbReference type="SAM" id="Phobius"/>
    </source>
</evidence>